<evidence type="ECO:0000313" key="2">
    <source>
        <dbReference type="EMBL" id="MBT4870290.1"/>
    </source>
</evidence>
<name>A0A8T5GEP9_9ARCH</name>
<keyword evidence="1" id="KW-1133">Transmembrane helix</keyword>
<protein>
    <submittedName>
        <fullName evidence="2">Uncharacterized protein</fullName>
    </submittedName>
</protein>
<reference evidence="2" key="1">
    <citation type="journal article" date="2021" name="ISME J.">
        <title>Mercury methylation by metabolically versatile and cosmopolitan marine bacteria.</title>
        <authorList>
            <person name="Lin H."/>
            <person name="Ascher D.B."/>
            <person name="Myung Y."/>
            <person name="Lamborg C.H."/>
            <person name="Hallam S.J."/>
            <person name="Gionfriddo C.M."/>
            <person name="Holt K.E."/>
            <person name="Moreau J.W."/>
        </authorList>
    </citation>
    <scope>NUCLEOTIDE SEQUENCE</scope>
    <source>
        <strain evidence="2">SI075_bin30</strain>
    </source>
</reference>
<feature type="transmembrane region" description="Helical" evidence="1">
    <location>
        <begin position="20"/>
        <end position="40"/>
    </location>
</feature>
<feature type="transmembrane region" description="Helical" evidence="1">
    <location>
        <begin position="114"/>
        <end position="137"/>
    </location>
</feature>
<dbReference type="EMBL" id="JABJNZ010000026">
    <property type="protein sequence ID" value="MBT4870290.1"/>
    <property type="molecule type" value="Genomic_DNA"/>
</dbReference>
<keyword evidence="1" id="KW-0472">Membrane</keyword>
<accession>A0A8T5GEP9</accession>
<organism evidence="2 3">
    <name type="scientific">Candidatus Iainarchaeum sp</name>
    <dbReference type="NCBI Taxonomy" id="3101447"/>
    <lineage>
        <taxon>Archaea</taxon>
        <taxon>Candidatus Iainarchaeota</taxon>
        <taxon>Candidatus Iainarchaeia</taxon>
        <taxon>Candidatus Iainarchaeales</taxon>
        <taxon>Candidatus Iainarchaeaceae</taxon>
        <taxon>Candidatus Iainarchaeum</taxon>
    </lineage>
</organism>
<gene>
    <name evidence="2" type="ORF">HON47_01840</name>
</gene>
<evidence type="ECO:0000313" key="3">
    <source>
        <dbReference type="Proteomes" id="UP000722459"/>
    </source>
</evidence>
<dbReference type="Proteomes" id="UP000722459">
    <property type="component" value="Unassembled WGS sequence"/>
</dbReference>
<sequence length="154" mass="17093">MKKIILFKIGSREAQLPKTIGAFLIIIAVLMLVYSGAVMFDSWQAVKGFEECVDNAYAVEVGTTQELSAILTELKFQDCKTSLYQITGTQIPGGNNYLTTRQKATAFLGPVSVFFGWAIVFLFALFLFNSATVVVPVEQIEIPISKTKSKKRRK</sequence>
<evidence type="ECO:0000256" key="1">
    <source>
        <dbReference type="SAM" id="Phobius"/>
    </source>
</evidence>
<keyword evidence="1" id="KW-0812">Transmembrane</keyword>
<comment type="caution">
    <text evidence="2">The sequence shown here is derived from an EMBL/GenBank/DDBJ whole genome shotgun (WGS) entry which is preliminary data.</text>
</comment>
<proteinExistence type="predicted"/>
<dbReference type="AlphaFoldDB" id="A0A8T5GEP9"/>